<evidence type="ECO:0008006" key="11">
    <source>
        <dbReference type="Google" id="ProtNLM"/>
    </source>
</evidence>
<evidence type="ECO:0000259" key="7">
    <source>
        <dbReference type="Pfam" id="PF08264"/>
    </source>
</evidence>
<accession>A0A9P0YQI0</accession>
<dbReference type="PANTHER" id="PTHR42765:SF1">
    <property type="entry name" value="ISOLEUCINE--TRNA LIGASE, MITOCHONDRIAL"/>
    <property type="match status" value="1"/>
</dbReference>
<organism evidence="8 10">
    <name type="scientific">Cuscuta europaea</name>
    <name type="common">European dodder</name>
    <dbReference type="NCBI Taxonomy" id="41803"/>
    <lineage>
        <taxon>Eukaryota</taxon>
        <taxon>Viridiplantae</taxon>
        <taxon>Streptophyta</taxon>
        <taxon>Embryophyta</taxon>
        <taxon>Tracheophyta</taxon>
        <taxon>Spermatophyta</taxon>
        <taxon>Magnoliopsida</taxon>
        <taxon>eudicotyledons</taxon>
        <taxon>Gunneridae</taxon>
        <taxon>Pentapetalae</taxon>
        <taxon>asterids</taxon>
        <taxon>lamiids</taxon>
        <taxon>Solanales</taxon>
        <taxon>Convolvulaceae</taxon>
        <taxon>Cuscuteae</taxon>
        <taxon>Cuscuta</taxon>
        <taxon>Cuscuta subgen. Cuscuta</taxon>
    </lineage>
</organism>
<dbReference type="PANTHER" id="PTHR42765">
    <property type="entry name" value="SOLEUCYL-TRNA SYNTHETASE"/>
    <property type="match status" value="1"/>
</dbReference>
<feature type="domain" description="Aminoacyl-tRNA synthetase class Ia" evidence="6">
    <location>
        <begin position="34"/>
        <end position="107"/>
    </location>
</feature>
<gene>
    <name evidence="8" type="ORF">CEURO_LOCUS4036</name>
    <name evidence="9" type="ORF">CEURO_LOCUS4042</name>
</gene>
<dbReference type="AlphaFoldDB" id="A0A9P0YQI0"/>
<dbReference type="InterPro" id="IPR033708">
    <property type="entry name" value="Anticodon_Ile_BEm"/>
</dbReference>
<dbReference type="CDD" id="cd07960">
    <property type="entry name" value="Anticodon_Ia_Ile_BEm"/>
    <property type="match status" value="1"/>
</dbReference>
<dbReference type="GO" id="GO:0005524">
    <property type="term" value="F:ATP binding"/>
    <property type="evidence" value="ECO:0007669"/>
    <property type="project" value="UniProtKB-KW"/>
</dbReference>
<dbReference type="Gene3D" id="3.40.50.620">
    <property type="entry name" value="HUPs"/>
    <property type="match status" value="1"/>
</dbReference>
<evidence type="ECO:0000256" key="4">
    <source>
        <dbReference type="ARBA" id="ARBA00022917"/>
    </source>
</evidence>
<evidence type="ECO:0000256" key="5">
    <source>
        <dbReference type="ARBA" id="ARBA00023146"/>
    </source>
</evidence>
<dbReference type="EMBL" id="CAMAPE010000008">
    <property type="protein sequence ID" value="CAH9071727.1"/>
    <property type="molecule type" value="Genomic_DNA"/>
</dbReference>
<keyword evidence="1" id="KW-0436">Ligase</keyword>
<evidence type="ECO:0000313" key="10">
    <source>
        <dbReference type="Proteomes" id="UP001152484"/>
    </source>
</evidence>
<dbReference type="Proteomes" id="UP001152484">
    <property type="component" value="Unassembled WGS sequence"/>
</dbReference>
<dbReference type="SUPFAM" id="SSF52374">
    <property type="entry name" value="Nucleotidylyl transferase"/>
    <property type="match status" value="1"/>
</dbReference>
<feature type="domain" description="Methionyl/Valyl/Leucyl/Isoleucyl-tRNA synthetase anticodon-binding" evidence="7">
    <location>
        <begin position="153"/>
        <end position="219"/>
    </location>
</feature>
<evidence type="ECO:0000256" key="1">
    <source>
        <dbReference type="ARBA" id="ARBA00022598"/>
    </source>
</evidence>
<evidence type="ECO:0000256" key="3">
    <source>
        <dbReference type="ARBA" id="ARBA00022840"/>
    </source>
</evidence>
<dbReference type="FunFam" id="1.10.730.20:FF:000017">
    <property type="entry name" value="Isoleucyl-tRNA synthetase"/>
    <property type="match status" value="1"/>
</dbReference>
<dbReference type="InterPro" id="IPR002300">
    <property type="entry name" value="aa-tRNA-synth_Ia"/>
</dbReference>
<evidence type="ECO:0000313" key="8">
    <source>
        <dbReference type="EMBL" id="CAH9071713.1"/>
    </source>
</evidence>
<keyword evidence="5" id="KW-0030">Aminoacyl-tRNA synthetase</keyword>
<dbReference type="GO" id="GO:0005739">
    <property type="term" value="C:mitochondrion"/>
    <property type="evidence" value="ECO:0007669"/>
    <property type="project" value="TreeGrafter"/>
</dbReference>
<reference evidence="8" key="1">
    <citation type="submission" date="2022-07" db="EMBL/GenBank/DDBJ databases">
        <authorList>
            <person name="Macas J."/>
            <person name="Novak P."/>
            <person name="Neumann P."/>
        </authorList>
    </citation>
    <scope>NUCLEOTIDE SEQUENCE</scope>
</reference>
<dbReference type="InterPro" id="IPR014729">
    <property type="entry name" value="Rossmann-like_a/b/a_fold"/>
</dbReference>
<dbReference type="GO" id="GO:0032543">
    <property type="term" value="P:mitochondrial translation"/>
    <property type="evidence" value="ECO:0007669"/>
    <property type="project" value="TreeGrafter"/>
</dbReference>
<keyword evidence="10" id="KW-1185">Reference proteome</keyword>
<protein>
    <recommendedName>
        <fullName evidence="11">Aminoacyl-tRNA synthetase class Ia domain-containing protein</fullName>
    </recommendedName>
</protein>
<dbReference type="GO" id="GO:0006428">
    <property type="term" value="P:isoleucyl-tRNA aminoacylation"/>
    <property type="evidence" value="ECO:0007669"/>
    <property type="project" value="TreeGrafter"/>
</dbReference>
<evidence type="ECO:0000256" key="2">
    <source>
        <dbReference type="ARBA" id="ARBA00022741"/>
    </source>
</evidence>
<keyword evidence="4" id="KW-0648">Protein biosynthesis</keyword>
<dbReference type="GO" id="GO:0004822">
    <property type="term" value="F:isoleucine-tRNA ligase activity"/>
    <property type="evidence" value="ECO:0007669"/>
    <property type="project" value="TreeGrafter"/>
</dbReference>
<dbReference type="GO" id="GO:0000049">
    <property type="term" value="F:tRNA binding"/>
    <property type="evidence" value="ECO:0007669"/>
    <property type="project" value="InterPro"/>
</dbReference>
<proteinExistence type="predicted"/>
<dbReference type="Pfam" id="PF08264">
    <property type="entry name" value="Anticodon_1"/>
    <property type="match status" value="1"/>
</dbReference>
<dbReference type="OrthoDB" id="1715729at2759"/>
<keyword evidence="2" id="KW-0547">Nucleotide-binding</keyword>
<evidence type="ECO:0000313" key="9">
    <source>
        <dbReference type="EMBL" id="CAH9071727.1"/>
    </source>
</evidence>
<evidence type="ECO:0000259" key="6">
    <source>
        <dbReference type="Pfam" id="PF00133"/>
    </source>
</evidence>
<comment type="caution">
    <text evidence="8">The sequence shown here is derived from an EMBL/GenBank/DDBJ whole genome shotgun (WGS) entry which is preliminary data.</text>
</comment>
<dbReference type="Pfam" id="PF00133">
    <property type="entry name" value="tRNA-synt_1"/>
    <property type="match status" value="1"/>
</dbReference>
<dbReference type="SUPFAM" id="SSF47323">
    <property type="entry name" value="Anticodon-binding domain of a subclass of class I aminoacyl-tRNA synthetases"/>
    <property type="match status" value="1"/>
</dbReference>
<dbReference type="Gene3D" id="1.10.730.20">
    <property type="match status" value="1"/>
</dbReference>
<name>A0A9P0YQI0_CUSEU</name>
<dbReference type="InterPro" id="IPR013155">
    <property type="entry name" value="M/V/L/I-tRNA-synth_anticd-bd"/>
</dbReference>
<dbReference type="InterPro" id="IPR050081">
    <property type="entry name" value="Ile-tRNA_ligase"/>
</dbReference>
<keyword evidence="3" id="KW-0067">ATP-binding</keyword>
<dbReference type="InterPro" id="IPR009080">
    <property type="entry name" value="tRNAsynth_Ia_anticodon-bd"/>
</dbReference>
<dbReference type="EMBL" id="CAMAPE010000008">
    <property type="protein sequence ID" value="CAH9071713.1"/>
    <property type="molecule type" value="Genomic_DNA"/>
</dbReference>
<sequence length="228" mass="26134">MKSNVSSWTRASPQVEFLVVQERRCNKLLTKSSIQAICSITGKARYSGIITHGFVLDEKGLKMSKSLGNVVDPITVIEGGKNEKEAPPYGADVLRLWVSSVDYTADVLMGPQVLRQMSEMYRKLRGTWRFLLANLHDWNFGYEVPYRDLPIIDQHALFQLSSIVKSIKESYDNYQFYKIYQIVQRFAIVDLSNFYFDVATDRLYVGGSSSFARRSCQTVKLIYFQLHG</sequence>